<dbReference type="EMBL" id="CCAZ020000001">
    <property type="protein sequence ID" value="CEG09085.1"/>
    <property type="molecule type" value="Genomic_DNA"/>
</dbReference>
<accession>A0A090MNV0</accession>
<name>A0A090MNV0_AFIFE</name>
<feature type="compositionally biased region" description="Basic and acidic residues" evidence="1">
    <location>
        <begin position="263"/>
        <end position="273"/>
    </location>
</feature>
<sequence>MPKFRSALFAGSVMHHRLRPRQHRLRYRIFYLLLDLEEIDALASRLRLFSHNRFNLFSFHDCDHGEAATMPLRDRIERHLEEAGIESGGPIQLLAMPRILGYAFNPLSIYFCHRRDQSLSAIFYEVNNTFGQRHNYLIPVPSGVEGPIRQESRKSFYVSPFMTTDMVYSFSVVPPGTDLAVSVIGRDESGPLIIARLAAARQELTDASLARAFCVYPLLTFKVIAGIYWEAFLIWLKGIRLHRRPLPPDQSVTVGRSASPEINHPEKKTANGL</sequence>
<dbReference type="Pfam" id="PF07103">
    <property type="entry name" value="DUF1365"/>
    <property type="match status" value="1"/>
</dbReference>
<organism evidence="2 3">
    <name type="scientific">Afipia felis</name>
    <name type="common">Cat scratch disease bacillus</name>
    <dbReference type="NCBI Taxonomy" id="1035"/>
    <lineage>
        <taxon>Bacteria</taxon>
        <taxon>Pseudomonadati</taxon>
        <taxon>Pseudomonadota</taxon>
        <taxon>Alphaproteobacteria</taxon>
        <taxon>Hyphomicrobiales</taxon>
        <taxon>Nitrobacteraceae</taxon>
        <taxon>Afipia</taxon>
    </lineage>
</organism>
<dbReference type="Proteomes" id="UP000035762">
    <property type="component" value="Unassembled WGS sequence"/>
</dbReference>
<reference evidence="2 3" key="1">
    <citation type="journal article" date="2014" name="Genome Announc.">
        <title>Genome Sequence of Afipia felis Strain 76713, Isolated in Hospital Water Using an Amoeba Co-Culture Procedure.</title>
        <authorList>
            <person name="Benamar S."/>
            <person name="La Scola B."/>
            <person name="Croce O."/>
        </authorList>
    </citation>
    <scope>NUCLEOTIDE SEQUENCE [LARGE SCALE GENOMIC DNA]</scope>
    <source>
        <strain evidence="2 3">76713</strain>
    </source>
</reference>
<evidence type="ECO:0000313" key="3">
    <source>
        <dbReference type="Proteomes" id="UP000035762"/>
    </source>
</evidence>
<dbReference type="STRING" id="1035.BN961_02506"/>
<protein>
    <recommendedName>
        <fullName evidence="4">DUF1365 domain-containing protein</fullName>
    </recommendedName>
</protein>
<dbReference type="AlphaFoldDB" id="A0A090MNV0"/>
<dbReference type="RefSeq" id="WP_009340170.1">
    <property type="nucleotide sequence ID" value="NZ_CCAZ020000001.1"/>
</dbReference>
<dbReference type="PANTHER" id="PTHR33973:SF4">
    <property type="entry name" value="OS07G0153300 PROTEIN"/>
    <property type="match status" value="1"/>
</dbReference>
<dbReference type="PANTHER" id="PTHR33973">
    <property type="entry name" value="OS07G0153300 PROTEIN"/>
    <property type="match status" value="1"/>
</dbReference>
<gene>
    <name evidence="2" type="ORF">BN961_02506</name>
</gene>
<evidence type="ECO:0000256" key="1">
    <source>
        <dbReference type="SAM" id="MobiDB-lite"/>
    </source>
</evidence>
<feature type="region of interest" description="Disordered" evidence="1">
    <location>
        <begin position="249"/>
        <end position="273"/>
    </location>
</feature>
<keyword evidence="3" id="KW-1185">Reference proteome</keyword>
<dbReference type="InterPro" id="IPR010775">
    <property type="entry name" value="DUF1365"/>
</dbReference>
<evidence type="ECO:0000313" key="2">
    <source>
        <dbReference type="EMBL" id="CEG09085.1"/>
    </source>
</evidence>
<evidence type="ECO:0008006" key="4">
    <source>
        <dbReference type="Google" id="ProtNLM"/>
    </source>
</evidence>
<dbReference type="OrthoDB" id="9778801at2"/>
<proteinExistence type="predicted"/>
<comment type="caution">
    <text evidence="2">The sequence shown here is derived from an EMBL/GenBank/DDBJ whole genome shotgun (WGS) entry which is preliminary data.</text>
</comment>